<gene>
    <name evidence="1" type="ORF">SLAVMIC_00694</name>
</gene>
<protein>
    <submittedName>
        <fullName evidence="1">Uncharacterized protein</fullName>
    </submittedName>
</protein>
<accession>A0A8D9CAF9</accession>
<evidence type="ECO:0000313" key="1">
    <source>
        <dbReference type="EMBL" id="CAG7581140.1"/>
    </source>
</evidence>
<proteinExistence type="predicted"/>
<reference evidence="1" key="1">
    <citation type="submission" date="2021-06" db="EMBL/GenBank/DDBJ databases">
        <authorList>
            <person name="Gannon L."/>
            <person name="Redgwell R T."/>
            <person name="Michniewski S."/>
            <person name="Harrison D C."/>
            <person name="Millard A."/>
        </authorList>
    </citation>
    <scope>NUCLEOTIDE SEQUENCE</scope>
</reference>
<name>A0A8D9CAF9_9VIRU</name>
<dbReference type="EMBL" id="OU342829">
    <property type="protein sequence ID" value="CAG7581140.1"/>
    <property type="molecule type" value="Genomic_DNA"/>
</dbReference>
<sequence>MDYGFKFMECKLFSLEEYDEEVSWIMSQTKMRKDGYWASCKNYTKETEEHKKGTTFGEMYIDLDRTEDFPDYVEEVRSRYIQKIREDRLSKLLS</sequence>
<organism evidence="1">
    <name type="scientific">uncultured marine phage</name>
    <dbReference type="NCBI Taxonomy" id="707152"/>
    <lineage>
        <taxon>Viruses</taxon>
        <taxon>environmental samples</taxon>
    </lineage>
</organism>